<organism evidence="1 2">
    <name type="scientific">Batillaria attramentaria</name>
    <dbReference type="NCBI Taxonomy" id="370345"/>
    <lineage>
        <taxon>Eukaryota</taxon>
        <taxon>Metazoa</taxon>
        <taxon>Spiralia</taxon>
        <taxon>Lophotrochozoa</taxon>
        <taxon>Mollusca</taxon>
        <taxon>Gastropoda</taxon>
        <taxon>Caenogastropoda</taxon>
        <taxon>Sorbeoconcha</taxon>
        <taxon>Cerithioidea</taxon>
        <taxon>Batillariidae</taxon>
        <taxon>Batillaria</taxon>
    </lineage>
</organism>
<dbReference type="Proteomes" id="UP001519460">
    <property type="component" value="Unassembled WGS sequence"/>
</dbReference>
<protein>
    <submittedName>
        <fullName evidence="1">Uncharacterized protein</fullName>
    </submittedName>
</protein>
<comment type="caution">
    <text evidence="1">The sequence shown here is derived from an EMBL/GenBank/DDBJ whole genome shotgun (WGS) entry which is preliminary data.</text>
</comment>
<name>A0ABD0JGX2_9CAEN</name>
<dbReference type="AlphaFoldDB" id="A0ABD0JGX2"/>
<reference evidence="1 2" key="1">
    <citation type="journal article" date="2023" name="Sci. Data">
        <title>Genome assembly of the Korean intertidal mud-creeper Batillaria attramentaria.</title>
        <authorList>
            <person name="Patra A.K."/>
            <person name="Ho P.T."/>
            <person name="Jun S."/>
            <person name="Lee S.J."/>
            <person name="Kim Y."/>
            <person name="Won Y.J."/>
        </authorList>
    </citation>
    <scope>NUCLEOTIDE SEQUENCE [LARGE SCALE GENOMIC DNA]</scope>
    <source>
        <strain evidence="1">Wonlab-2016</strain>
    </source>
</reference>
<keyword evidence="2" id="KW-1185">Reference proteome</keyword>
<proteinExistence type="predicted"/>
<sequence>MHCGKSVQWVNLAYKQDRIGKATLLIRLTKGLVPRVQGSGRIICFTSRFPIETISAQPLSQARVDFTNDGLTKNRPVRDRQPTFTDSETEGITCDNMLPHWTTLTMALSNMNSVERPDVRTLELSRLRLYPSSCMLRQVVPVSSFSQFAECL</sequence>
<evidence type="ECO:0000313" key="2">
    <source>
        <dbReference type="Proteomes" id="UP001519460"/>
    </source>
</evidence>
<accession>A0ABD0JGX2</accession>
<evidence type="ECO:0000313" key="1">
    <source>
        <dbReference type="EMBL" id="KAK7473627.1"/>
    </source>
</evidence>
<gene>
    <name evidence="1" type="ORF">BaRGS_00035105</name>
</gene>
<dbReference type="EMBL" id="JACVVK020000462">
    <property type="protein sequence ID" value="KAK7473627.1"/>
    <property type="molecule type" value="Genomic_DNA"/>
</dbReference>